<keyword evidence="1" id="KW-0812">Transmembrane</keyword>
<dbReference type="Pfam" id="PF01066">
    <property type="entry name" value="CDP-OH_P_transf"/>
    <property type="match status" value="1"/>
</dbReference>
<dbReference type="Proteomes" id="UP000016023">
    <property type="component" value="Unassembled WGS sequence"/>
</dbReference>
<dbReference type="STRING" id="883158.HMPREF9140_00948"/>
<keyword evidence="1" id="KW-1133">Transmembrane helix</keyword>
<dbReference type="eggNOG" id="COG0558">
    <property type="taxonomic scope" value="Bacteria"/>
</dbReference>
<name>H1Q210_9BACT</name>
<dbReference type="GO" id="GO:0016020">
    <property type="term" value="C:membrane"/>
    <property type="evidence" value="ECO:0007669"/>
    <property type="project" value="InterPro"/>
</dbReference>
<feature type="transmembrane region" description="Helical" evidence="1">
    <location>
        <begin position="53"/>
        <end position="72"/>
    </location>
</feature>
<accession>H1Q210</accession>
<reference evidence="2 3" key="1">
    <citation type="submission" date="2011-12" db="EMBL/GenBank/DDBJ databases">
        <title>The Genome Sequence of Prevotella micans F0438.</title>
        <authorList>
            <consortium name="The Broad Institute Genome Sequencing Platform"/>
            <person name="Earl A."/>
            <person name="Ward D."/>
            <person name="Feldgarden M."/>
            <person name="Gevers D."/>
            <person name="Izard J."/>
            <person name="Baranova O.V."/>
            <person name="Blanton J.M."/>
            <person name="Wade W.G."/>
            <person name="Dewhirst F.E."/>
            <person name="Young S.K."/>
            <person name="Zeng Q."/>
            <person name="Gargeya S."/>
            <person name="Fitzgerald M."/>
            <person name="Haas B."/>
            <person name="Abouelleil A."/>
            <person name="Alvarado L."/>
            <person name="Arachchi H.M."/>
            <person name="Berlin A."/>
            <person name="Chapman S.B."/>
            <person name="Gearin G."/>
            <person name="Goldberg J."/>
            <person name="Griggs A."/>
            <person name="Gujja S."/>
            <person name="Hansen M."/>
            <person name="Heiman D."/>
            <person name="Howarth C."/>
            <person name="Larimer J."/>
            <person name="Lui A."/>
            <person name="MacDonald P.J.P."/>
            <person name="McCowen C."/>
            <person name="Montmayeur A."/>
            <person name="Murphy C."/>
            <person name="Neiman D."/>
            <person name="Pearson M."/>
            <person name="Priest M."/>
            <person name="Roberts A."/>
            <person name="Saif S."/>
            <person name="Shea T."/>
            <person name="Sisk P."/>
            <person name="Stolte C."/>
            <person name="Sykes S."/>
            <person name="Wortman J."/>
            <person name="Nusbaum C."/>
            <person name="Birren B."/>
        </authorList>
    </citation>
    <scope>NUCLEOTIDE SEQUENCE [LARGE SCALE GENOMIC DNA]</scope>
    <source>
        <strain evidence="2 3">F0438</strain>
    </source>
</reference>
<dbReference type="RefSeq" id="WP_006952105.1">
    <property type="nucleotide sequence ID" value="NZ_JH594521.1"/>
</dbReference>
<dbReference type="PATRIC" id="fig|883158.3.peg.956"/>
<dbReference type="InterPro" id="IPR000462">
    <property type="entry name" value="CDP-OH_P_trans"/>
</dbReference>
<feature type="transmembrane region" description="Helical" evidence="1">
    <location>
        <begin position="143"/>
        <end position="160"/>
    </location>
</feature>
<keyword evidence="1" id="KW-0472">Membrane</keyword>
<dbReference type="GO" id="GO:0016780">
    <property type="term" value="F:phosphotransferase activity, for other substituted phosphate groups"/>
    <property type="evidence" value="ECO:0007669"/>
    <property type="project" value="InterPro"/>
</dbReference>
<dbReference type="AlphaFoldDB" id="H1Q210"/>
<comment type="caution">
    <text evidence="2">The sequence shown here is derived from an EMBL/GenBank/DDBJ whole genome shotgun (WGS) entry which is preliminary data.</text>
</comment>
<proteinExistence type="predicted"/>
<organism evidence="2 3">
    <name type="scientific">Prevotella micans F0438</name>
    <dbReference type="NCBI Taxonomy" id="883158"/>
    <lineage>
        <taxon>Bacteria</taxon>
        <taxon>Pseudomonadati</taxon>
        <taxon>Bacteroidota</taxon>
        <taxon>Bacteroidia</taxon>
        <taxon>Bacteroidales</taxon>
        <taxon>Prevotellaceae</taxon>
        <taxon>Prevotella</taxon>
    </lineage>
</organism>
<keyword evidence="3" id="KW-1185">Reference proteome</keyword>
<feature type="transmembrane region" description="Helical" evidence="1">
    <location>
        <begin position="110"/>
        <end position="131"/>
    </location>
</feature>
<evidence type="ECO:0008006" key="4">
    <source>
        <dbReference type="Google" id="ProtNLM"/>
    </source>
</evidence>
<dbReference type="Gene3D" id="1.20.120.1760">
    <property type="match status" value="1"/>
</dbReference>
<evidence type="ECO:0000313" key="2">
    <source>
        <dbReference type="EMBL" id="EHO71630.1"/>
    </source>
</evidence>
<gene>
    <name evidence="2" type="ORF">HMPREF9140_00948</name>
</gene>
<sequence length="321" mass="37586">MTDTNIENKSFKELLRASLKSDETEEWLDIHFNRPVGLFFALMWHRLGVKPNAITIMSIFLGIGAGYMFYFTDLTHNLFGIFLMMMADFCDSTDGQLARLTNQRSMKGRCLDGFAGNVWFFAIYLAIALRLWNQPVPGMIEQWGIWGLALAALASLLSHSPQTSLSDYYRQIHLYFLKGKDGSELDSYAEERRIVEELREKKDVFWDWAFHINYRNYCKSQEHRTPAFQRLHAKIKNRYGSIEALPLTIREEFLRNSRPLIPLTNLLTLNSRLIIIYITCLLNCPWVYLLVEITIYNLIYIYMHKRHEALCERLSAEIQNS</sequence>
<protein>
    <recommendedName>
        <fullName evidence="4">CDP-alcohol phosphatidyltransferase</fullName>
    </recommendedName>
</protein>
<evidence type="ECO:0000313" key="3">
    <source>
        <dbReference type="Proteomes" id="UP000016023"/>
    </source>
</evidence>
<dbReference type="HOGENOM" id="CLU_080644_0_0_10"/>
<dbReference type="GO" id="GO:0008654">
    <property type="term" value="P:phospholipid biosynthetic process"/>
    <property type="evidence" value="ECO:0007669"/>
    <property type="project" value="InterPro"/>
</dbReference>
<dbReference type="EMBL" id="AGWK01000027">
    <property type="protein sequence ID" value="EHO71630.1"/>
    <property type="molecule type" value="Genomic_DNA"/>
</dbReference>
<evidence type="ECO:0000256" key="1">
    <source>
        <dbReference type="SAM" id="Phobius"/>
    </source>
</evidence>
<dbReference type="InterPro" id="IPR043130">
    <property type="entry name" value="CDP-OH_PTrfase_TM_dom"/>
</dbReference>